<keyword evidence="2" id="KW-0812">Transmembrane</keyword>
<dbReference type="Proteomes" id="UP000190744">
    <property type="component" value="Unassembled WGS sequence"/>
</dbReference>
<keyword evidence="2" id="KW-1133">Transmembrane helix</keyword>
<evidence type="ECO:0000313" key="3">
    <source>
        <dbReference type="EMBL" id="OOQ91285.1"/>
    </source>
</evidence>
<gene>
    <name evidence="3" type="ORF">PEBR_00473</name>
</gene>
<reference evidence="4" key="1">
    <citation type="submission" date="2015-09" db="EMBL/GenBank/DDBJ databases">
        <authorList>
            <person name="Fill T.P."/>
            <person name="Baretta J.F."/>
            <person name="de Almeida L.G."/>
            <person name="Rocha M."/>
            <person name="de Souza D.H."/>
            <person name="Malavazi I."/>
            <person name="Cerdeira L.T."/>
            <person name="Hong H."/>
            <person name="Samborskyy M."/>
            <person name="de Vasconcelos A.T."/>
            <person name="Leadlay P."/>
            <person name="Rodrigues-Filho E."/>
        </authorList>
    </citation>
    <scope>NUCLEOTIDE SEQUENCE [LARGE SCALE GENOMIC DNA]</scope>
    <source>
        <strain evidence="4">LaBioMMi 136</strain>
    </source>
</reference>
<sequence>MNTLTIPERAHSIPSRQEEAEPNNTDNTFSLHFLYEIQNQRLRHPYFIQRFLSFFLFDAPSLPVTNAPGIRISHFNEDISQGYLRGHTQRCLQRRTALRNRQNGHVNRYPNAQRPEEHGPNAAPEFIWEDSREVSHNARKNALATALKAMIGDNTDIFVLLCFGEEYECSVIPVQVSDRYDETVIWSDIRQTWNICRGWRRFFSAFGVKGVDLVDVSIAGLNRRDPNRSGGAVEFVGMYTKKDLQMEKKRLEGIIEGYREQEYPCQYNLSTGMVDCFETCVSYVIDVECPEKVKFDAERQLQNLETRHLMKHAFSHPELAHLNDYLQGEKVIYGHRDILAFTNEWHCTKLREMKFRGILVEEYWKVGWQYVLLPLALSLSVSTVIVAKLAFGEWGTAWTVGCFFLPLCLFGVSLLNTKQDPL</sequence>
<feature type="transmembrane region" description="Helical" evidence="2">
    <location>
        <begin position="397"/>
        <end position="415"/>
    </location>
</feature>
<name>A0A1S9S0N1_PENBI</name>
<evidence type="ECO:0000256" key="1">
    <source>
        <dbReference type="SAM" id="MobiDB-lite"/>
    </source>
</evidence>
<organism evidence="3 4">
    <name type="scientific">Penicillium brasilianum</name>
    <dbReference type="NCBI Taxonomy" id="104259"/>
    <lineage>
        <taxon>Eukaryota</taxon>
        <taxon>Fungi</taxon>
        <taxon>Dikarya</taxon>
        <taxon>Ascomycota</taxon>
        <taxon>Pezizomycotina</taxon>
        <taxon>Eurotiomycetes</taxon>
        <taxon>Eurotiomycetidae</taxon>
        <taxon>Eurotiales</taxon>
        <taxon>Aspergillaceae</taxon>
        <taxon>Penicillium</taxon>
    </lineage>
</organism>
<dbReference type="AlphaFoldDB" id="A0A1S9S0N1"/>
<protein>
    <submittedName>
        <fullName evidence="3">Uncharacterized protein</fullName>
    </submittedName>
</protein>
<comment type="caution">
    <text evidence="3">The sequence shown here is derived from an EMBL/GenBank/DDBJ whole genome shotgun (WGS) entry which is preliminary data.</text>
</comment>
<evidence type="ECO:0000313" key="4">
    <source>
        <dbReference type="Proteomes" id="UP000190744"/>
    </source>
</evidence>
<evidence type="ECO:0000256" key="2">
    <source>
        <dbReference type="SAM" id="Phobius"/>
    </source>
</evidence>
<feature type="region of interest" description="Disordered" evidence="1">
    <location>
        <begin position="102"/>
        <end position="122"/>
    </location>
</feature>
<proteinExistence type="predicted"/>
<accession>A0A1S9S0N1</accession>
<dbReference type="EMBL" id="LJBN01000011">
    <property type="protein sequence ID" value="OOQ91285.1"/>
    <property type="molecule type" value="Genomic_DNA"/>
</dbReference>
<keyword evidence="2" id="KW-0472">Membrane</keyword>